<dbReference type="GO" id="GO:0005643">
    <property type="term" value="C:nuclear pore"/>
    <property type="evidence" value="ECO:0007669"/>
    <property type="project" value="TreeGrafter"/>
</dbReference>
<gene>
    <name evidence="2" type="primary">AAAS</name>
    <name evidence="2" type="ORF">AWC38_SpisGene7798</name>
</gene>
<evidence type="ECO:0000313" key="2">
    <source>
        <dbReference type="EMBL" id="PFX27463.1"/>
    </source>
</evidence>
<dbReference type="InterPro" id="IPR001680">
    <property type="entry name" value="WD40_rpt"/>
</dbReference>
<dbReference type="Pfam" id="PF25460">
    <property type="entry name" value="Beta-prop_Aladin"/>
    <property type="match status" value="1"/>
</dbReference>
<protein>
    <submittedName>
        <fullName evidence="2">Aladin</fullName>
    </submittedName>
</protein>
<dbReference type="PANTHER" id="PTHR14494:SF0">
    <property type="entry name" value="ALADIN"/>
    <property type="match status" value="1"/>
</dbReference>
<proteinExistence type="predicted"/>
<evidence type="ECO:0000259" key="1">
    <source>
        <dbReference type="Pfam" id="PF25460"/>
    </source>
</evidence>
<dbReference type="STRING" id="50429.A0A2B4SEJ3"/>
<dbReference type="Gene3D" id="2.130.10.10">
    <property type="entry name" value="YVTN repeat-like/Quinoprotein amine dehydrogenase"/>
    <property type="match status" value="2"/>
</dbReference>
<dbReference type="SUPFAM" id="SSF50978">
    <property type="entry name" value="WD40 repeat-like"/>
    <property type="match status" value="1"/>
</dbReference>
<dbReference type="OrthoDB" id="411991at2759"/>
<dbReference type="InterPro" id="IPR015943">
    <property type="entry name" value="WD40/YVTN_repeat-like_dom_sf"/>
</dbReference>
<dbReference type="GO" id="GO:0006913">
    <property type="term" value="P:nucleocytoplasmic transport"/>
    <property type="evidence" value="ECO:0007669"/>
    <property type="project" value="TreeGrafter"/>
</dbReference>
<evidence type="ECO:0000313" key="3">
    <source>
        <dbReference type="Proteomes" id="UP000225706"/>
    </source>
</evidence>
<feature type="domain" description="Aladin seven-bladed propeller" evidence="1">
    <location>
        <begin position="141"/>
        <end position="489"/>
    </location>
</feature>
<dbReference type="InterPro" id="IPR045139">
    <property type="entry name" value="Aladin"/>
</dbReference>
<dbReference type="InterPro" id="IPR057403">
    <property type="entry name" value="Beta-prop_Aladin"/>
</dbReference>
<reference evidence="3" key="1">
    <citation type="journal article" date="2017" name="bioRxiv">
        <title>Comparative analysis of the genomes of Stylophora pistillata and Acropora digitifera provides evidence for extensive differences between species of corals.</title>
        <authorList>
            <person name="Voolstra C.R."/>
            <person name="Li Y."/>
            <person name="Liew Y.J."/>
            <person name="Baumgarten S."/>
            <person name="Zoccola D."/>
            <person name="Flot J.-F."/>
            <person name="Tambutte S."/>
            <person name="Allemand D."/>
            <person name="Aranda M."/>
        </authorList>
    </citation>
    <scope>NUCLEOTIDE SEQUENCE [LARGE SCALE GENOMIC DNA]</scope>
</reference>
<dbReference type="InterPro" id="IPR036322">
    <property type="entry name" value="WD40_repeat_dom_sf"/>
</dbReference>
<organism evidence="2 3">
    <name type="scientific">Stylophora pistillata</name>
    <name type="common">Smooth cauliflower coral</name>
    <dbReference type="NCBI Taxonomy" id="50429"/>
    <lineage>
        <taxon>Eukaryota</taxon>
        <taxon>Metazoa</taxon>
        <taxon>Cnidaria</taxon>
        <taxon>Anthozoa</taxon>
        <taxon>Hexacorallia</taxon>
        <taxon>Scleractinia</taxon>
        <taxon>Astrocoeniina</taxon>
        <taxon>Pocilloporidae</taxon>
        <taxon>Stylophora</taxon>
    </lineage>
</organism>
<dbReference type="PANTHER" id="PTHR14494">
    <property type="entry name" value="ALADIN/ADRACALIN/AAAS"/>
    <property type="match status" value="1"/>
</dbReference>
<dbReference type="AlphaFoldDB" id="A0A2B4SEJ3"/>
<dbReference type="Proteomes" id="UP000225706">
    <property type="component" value="Unassembled WGS sequence"/>
</dbReference>
<keyword evidence="3" id="KW-1185">Reference proteome</keyword>
<dbReference type="SMART" id="SM00320">
    <property type="entry name" value="WD40"/>
    <property type="match status" value="4"/>
</dbReference>
<dbReference type="EMBL" id="LSMT01000102">
    <property type="protein sequence ID" value="PFX27463.1"/>
    <property type="molecule type" value="Genomic_DNA"/>
</dbReference>
<accession>A0A2B4SEJ3</accession>
<comment type="caution">
    <text evidence="2">The sequence shown here is derived from an EMBL/GenBank/DDBJ whole genome shotgun (WGS) entry which is preliminary data.</text>
</comment>
<name>A0A2B4SEJ3_STYPI</name>
<sequence length="506" mass="55888">MSSLSVFPAPAPIGEVTLCEMNARLIAEDYSSAELSKYVPATQGIKYPSINGNKERSKTGNNLSSSMDQDWGSLVKREESISKKLLKVWHYKGISEMLHEVKKSKDEVPSWLWHVSNGTDAVIRWFLSLYGYIFPHLNLSREEMINVFSCVSSWKNSSIRAFAWHPHVAKFVVAWQDDSVRVYTLSSDLVPILEHKQQKAVSCLAWRPLSGSGLVVGCDSGLFVWTVDPLSPILRLGGSSVRHLSYPGHSPVTTVSWSPSGQLLVSGSPADSNLMVWDVALETATPLYRAGGGVSLTSWSPDERNVFTATPSSLFRVWETQTWTCEKWSNLAGACQAACWSPDGKILVFAVADEPALYSLQFQNIDDGRHNATVAKGARLAVRCADLTPHTWEDADGSVTLGGCVRSMAWDPFGERLAIIFKDDRKHAQELVAVFKTRLKPSFEIMPCGFVRGPPETVPQIITFQQDFKKGALLTVCWSDGSVSFIPLMFSPSSIGFFQNGVLKSQ</sequence>